<dbReference type="Proteomes" id="UP001140562">
    <property type="component" value="Unassembled WGS sequence"/>
</dbReference>
<proteinExistence type="inferred from homology"/>
<comment type="caution">
    <text evidence="2">The sequence shown here is derived from an EMBL/GenBank/DDBJ whole genome shotgun (WGS) entry which is preliminary data.</text>
</comment>
<dbReference type="InterPro" id="IPR051209">
    <property type="entry name" value="FAD-bind_Monooxygenase_sf"/>
</dbReference>
<dbReference type="AlphaFoldDB" id="A0A9W9BWA3"/>
<dbReference type="PRINTS" id="PR00411">
    <property type="entry name" value="PNDRDTASEI"/>
</dbReference>
<evidence type="ECO:0000256" key="1">
    <source>
        <dbReference type="ARBA" id="ARBA00010139"/>
    </source>
</evidence>
<dbReference type="EMBL" id="JAPEUV010000134">
    <property type="protein sequence ID" value="KAJ4331904.1"/>
    <property type="molecule type" value="Genomic_DNA"/>
</dbReference>
<gene>
    <name evidence="2" type="ORF">N0V87_008797</name>
</gene>
<evidence type="ECO:0000313" key="3">
    <source>
        <dbReference type="Proteomes" id="UP001140562"/>
    </source>
</evidence>
<accession>A0A9W9BWA3</accession>
<dbReference type="OrthoDB" id="74360at2759"/>
<dbReference type="InterPro" id="IPR036188">
    <property type="entry name" value="FAD/NAD-bd_sf"/>
</dbReference>
<dbReference type="Gene3D" id="3.50.50.60">
    <property type="entry name" value="FAD/NAD(P)-binding domain"/>
    <property type="match status" value="2"/>
</dbReference>
<dbReference type="PANTHER" id="PTHR42877:SF4">
    <property type="entry name" value="FAD_NAD(P)-BINDING DOMAIN-CONTAINING PROTEIN-RELATED"/>
    <property type="match status" value="1"/>
</dbReference>
<reference evidence="2" key="1">
    <citation type="submission" date="2022-10" db="EMBL/GenBank/DDBJ databases">
        <title>Tapping the CABI collections for fungal endophytes: first genome assemblies for Collariella, Neodidymelliopsis, Ascochyta clinopodiicola, Didymella pomorum, Didymosphaeria variabile, Neocosmospora piperis and Neocucurbitaria cava.</title>
        <authorList>
            <person name="Hill R."/>
        </authorList>
    </citation>
    <scope>NUCLEOTIDE SEQUENCE</scope>
    <source>
        <strain evidence="2">IMI 360193</strain>
    </source>
</reference>
<protein>
    <submittedName>
        <fullName evidence="2">Uncharacterized protein</fullName>
    </submittedName>
</protein>
<sequence length="487" mass="54565">MAPDGGIHTKIAIVGAGFGGLGMAIELKRAGEHDFLILEKGPDIGGVWRDNTYPGCTCDVPSHLYSFSFAPYRSCTQRYAPQQDILSYLQQIAADNRLQQHLRFDIEISEALFQTDSNEWVISTTSNKLIRAEIVIFAVGQLHKPHCPDIPGMETFSGQLFHSANWNHDVDLCGKRVSVIGTGSSAAQMLPALASAASELTVYQREPHWVLPKPDADFGCFARLLLRLPGGHAAYRSALSHGADMLLSPVTRSDALRRVVEWYARRNLRRQIGRKDLIQKLMPSYPIGGKRIVFDNRFYRTLTLDNVRLITEPIASVNSSAIKTQNHTIDDVDVIICATGFKASEFLLPIHVRGRDGHSLNADWAQGAQAFMGLAVYRYPNLFMIAGPNTFNPAGSNPEMKELQVAYILRCLRWKESNGAQAIEVRREAAEGYQAWLKGRLEETVWSEPANSWYRHESGKVTSPWPASRRAFARMLRDEPQRSFRKL</sequence>
<organism evidence="2 3">
    <name type="scientific">Didymella glomerata</name>
    <dbReference type="NCBI Taxonomy" id="749621"/>
    <lineage>
        <taxon>Eukaryota</taxon>
        <taxon>Fungi</taxon>
        <taxon>Dikarya</taxon>
        <taxon>Ascomycota</taxon>
        <taxon>Pezizomycotina</taxon>
        <taxon>Dothideomycetes</taxon>
        <taxon>Pleosporomycetidae</taxon>
        <taxon>Pleosporales</taxon>
        <taxon>Pleosporineae</taxon>
        <taxon>Didymellaceae</taxon>
        <taxon>Didymella</taxon>
    </lineage>
</organism>
<dbReference type="SUPFAM" id="SSF51905">
    <property type="entry name" value="FAD/NAD(P)-binding domain"/>
    <property type="match status" value="2"/>
</dbReference>
<dbReference type="PANTHER" id="PTHR42877">
    <property type="entry name" value="L-ORNITHINE N(5)-MONOOXYGENASE-RELATED"/>
    <property type="match status" value="1"/>
</dbReference>
<keyword evidence="3" id="KW-1185">Reference proteome</keyword>
<evidence type="ECO:0000313" key="2">
    <source>
        <dbReference type="EMBL" id="KAJ4331904.1"/>
    </source>
</evidence>
<name>A0A9W9BWA3_9PLEO</name>
<dbReference type="Pfam" id="PF13738">
    <property type="entry name" value="Pyr_redox_3"/>
    <property type="match status" value="1"/>
</dbReference>
<comment type="similarity">
    <text evidence="1">Belongs to the FAD-binding monooxygenase family.</text>
</comment>